<dbReference type="SUPFAM" id="SSF52980">
    <property type="entry name" value="Restriction endonuclease-like"/>
    <property type="match status" value="1"/>
</dbReference>
<evidence type="ECO:0000256" key="2">
    <source>
        <dbReference type="ARBA" id="ARBA00022741"/>
    </source>
</evidence>
<dbReference type="Gene3D" id="1.10.486.10">
    <property type="entry name" value="PCRA, domain 4"/>
    <property type="match status" value="1"/>
</dbReference>
<dbReference type="KEGG" id="por:APT59_17750"/>
<evidence type="ECO:0000259" key="11">
    <source>
        <dbReference type="Pfam" id="PF17946"/>
    </source>
</evidence>
<dbReference type="InterPro" id="IPR006697">
    <property type="entry name" value="RecC"/>
</dbReference>
<keyword evidence="8 10" id="KW-0238">DNA-binding</keyword>
<gene>
    <name evidence="10" type="primary">recC</name>
    <name evidence="12" type="ORF">APT59_17750</name>
</gene>
<dbReference type="HAMAP" id="MF_01486">
    <property type="entry name" value="RecC"/>
    <property type="match status" value="1"/>
</dbReference>
<dbReference type="GO" id="GO:0008854">
    <property type="term" value="F:exodeoxyribonuclease V activity"/>
    <property type="evidence" value="ECO:0007669"/>
    <property type="project" value="InterPro"/>
</dbReference>
<dbReference type="SUPFAM" id="SSF52540">
    <property type="entry name" value="P-loop containing nucleoside triphosphate hydrolases"/>
    <property type="match status" value="2"/>
</dbReference>
<keyword evidence="5 10" id="KW-0347">Helicase</keyword>
<comment type="similarity">
    <text evidence="10">Belongs to the RecC family.</text>
</comment>
<dbReference type="Pfam" id="PF04257">
    <property type="entry name" value="Exonuc_V_gamma"/>
    <property type="match status" value="1"/>
</dbReference>
<dbReference type="Gene3D" id="3.40.50.300">
    <property type="entry name" value="P-loop containing nucleotide triphosphate hydrolases"/>
    <property type="match status" value="1"/>
</dbReference>
<dbReference type="GO" id="GO:0009338">
    <property type="term" value="C:exodeoxyribonuclease V complex"/>
    <property type="evidence" value="ECO:0007669"/>
    <property type="project" value="InterPro"/>
</dbReference>
<dbReference type="EMBL" id="CP013987">
    <property type="protein sequence ID" value="ALZ85955.1"/>
    <property type="molecule type" value="Genomic_DNA"/>
</dbReference>
<keyword evidence="6 10" id="KW-0269">Exonuclease</keyword>
<comment type="miscellaneous">
    <text evidence="10">In the RecBCD complex, RecB has a slow 3'-5' helicase, an exonuclease activity and loads RecA onto ssDNA, RecD has a fast 5'-3' helicase activity, while RecC stimulates the ATPase and processivity of the RecB helicase and contributes to recognition of the Chi site.</text>
</comment>
<dbReference type="AlphaFoldDB" id="A0A0U4WT22"/>
<evidence type="ECO:0000256" key="3">
    <source>
        <dbReference type="ARBA" id="ARBA00022763"/>
    </source>
</evidence>
<keyword evidence="4 10" id="KW-0378">Hydrolase</keyword>
<dbReference type="PIRSF" id="PIRSF000980">
    <property type="entry name" value="RecC"/>
    <property type="match status" value="1"/>
</dbReference>
<dbReference type="Gene3D" id="1.10.10.990">
    <property type="match status" value="1"/>
</dbReference>
<evidence type="ECO:0000313" key="13">
    <source>
        <dbReference type="Proteomes" id="UP000064137"/>
    </source>
</evidence>
<dbReference type="Gene3D" id="1.10.10.160">
    <property type="match status" value="1"/>
</dbReference>
<evidence type="ECO:0000256" key="8">
    <source>
        <dbReference type="ARBA" id="ARBA00023125"/>
    </source>
</evidence>
<dbReference type="RefSeq" id="WP_059316070.1">
    <property type="nucleotide sequence ID" value="NZ_CP013987.1"/>
</dbReference>
<organism evidence="12 13">
    <name type="scientific">Pseudomonas oryzihabitans</name>
    <dbReference type="NCBI Taxonomy" id="47885"/>
    <lineage>
        <taxon>Bacteria</taxon>
        <taxon>Pseudomonadati</taxon>
        <taxon>Pseudomonadota</taxon>
        <taxon>Gammaproteobacteria</taxon>
        <taxon>Pseudomonadales</taxon>
        <taxon>Pseudomonadaceae</taxon>
        <taxon>Pseudomonas</taxon>
    </lineage>
</organism>
<dbReference type="PANTHER" id="PTHR30591:SF1">
    <property type="entry name" value="RECBCD ENZYME SUBUNIT RECC"/>
    <property type="match status" value="1"/>
</dbReference>
<evidence type="ECO:0000256" key="1">
    <source>
        <dbReference type="ARBA" id="ARBA00022722"/>
    </source>
</evidence>
<protein>
    <recommendedName>
        <fullName evidence="10">RecBCD enzyme subunit RecC</fullName>
    </recommendedName>
    <alternativeName>
        <fullName evidence="10">Exonuclease V subunit RecC</fullName>
        <shortName evidence="10">ExoV subunit RecC</shortName>
    </alternativeName>
    <alternativeName>
        <fullName evidence="10">Helicase/nuclease RecBCD subunit RecC</fullName>
    </alternativeName>
</protein>
<evidence type="ECO:0000256" key="4">
    <source>
        <dbReference type="ARBA" id="ARBA00022801"/>
    </source>
</evidence>
<accession>A0A0U4WT22</accession>
<keyword evidence="7 10" id="KW-0067">ATP-binding</keyword>
<evidence type="ECO:0000256" key="9">
    <source>
        <dbReference type="ARBA" id="ARBA00023204"/>
    </source>
</evidence>
<reference evidence="12 13" key="1">
    <citation type="submission" date="2016-01" db="EMBL/GenBank/DDBJ databases">
        <title>Annotation of Pseudomonas oryzihabitans USDA-ARS-USMARC-56511.</title>
        <authorList>
            <person name="Harhay G.P."/>
            <person name="Harhay D.M."/>
            <person name="Smith T.P.L."/>
            <person name="Bono J.L."/>
            <person name="Heaton M.P."/>
            <person name="Clawson M.L."/>
            <person name="Chitko-Mckown C.G."/>
            <person name="Capik S.F."/>
            <person name="DeDonder K.D."/>
            <person name="Apley M.D."/>
            <person name="Lubbers B.V."/>
            <person name="White B.J."/>
            <person name="Larson R.L."/>
        </authorList>
    </citation>
    <scope>NUCLEOTIDE SEQUENCE [LARGE SCALE GENOMIC DNA]</scope>
    <source>
        <strain evidence="12 13">USDA-ARS-USMARC-56511</strain>
    </source>
</reference>
<proteinExistence type="inferred from homology"/>
<dbReference type="GO" id="GO:0003678">
    <property type="term" value="F:DNA helicase activity"/>
    <property type="evidence" value="ECO:0007669"/>
    <property type="project" value="UniProtKB-UniRule"/>
</dbReference>
<dbReference type="NCBIfam" id="TIGR01450">
    <property type="entry name" value="recC"/>
    <property type="match status" value="1"/>
</dbReference>
<dbReference type="GO" id="GO:0000724">
    <property type="term" value="P:double-strand break repair via homologous recombination"/>
    <property type="evidence" value="ECO:0007669"/>
    <property type="project" value="UniProtKB-UniRule"/>
</dbReference>
<keyword evidence="3 10" id="KW-0227">DNA damage</keyword>
<dbReference type="OrthoDB" id="9762834at2"/>
<evidence type="ECO:0000256" key="10">
    <source>
        <dbReference type="HAMAP-Rule" id="MF_01486"/>
    </source>
</evidence>
<dbReference type="InterPro" id="IPR027417">
    <property type="entry name" value="P-loop_NTPase"/>
</dbReference>
<dbReference type="Pfam" id="PF17946">
    <property type="entry name" value="RecC_C"/>
    <property type="match status" value="1"/>
</dbReference>
<dbReference type="Proteomes" id="UP000064137">
    <property type="component" value="Chromosome"/>
</dbReference>
<keyword evidence="2 10" id="KW-0547">Nucleotide-binding</keyword>
<keyword evidence="9 10" id="KW-0234">DNA repair</keyword>
<name>A0A0U4WT22_9PSED</name>
<keyword evidence="1 10" id="KW-0540">Nuclease</keyword>
<sequence length="1143" mass="128202">MSEALTPGFMVVHGNRLEELRGLAVGWMRRYPLAPLENEQVLVQSNGIAQWLKLALAEDPRGDDEGGCGVAAALEVQLPAAFLWRTYRQVLGRDQVPPSSPLDRAPLTWRLMRLLPTLLMQPDFAALRRFLDDDGDLRKRYQLAERLADLYDGYQVYRADWLNDWAADRDLLASLRDGRRPLPESCRWQAQLWRALLADVGDGGLARSRAGVHRRFLEVMQAATEAPAGLPRRVVIFGLSAIPAQTLEALAALARFSQVLLCVHNPCRHHWSDIVADQDLLRQNYRRQQRKPGMPQTLDAEALHQHGQPLLASWGKQGRDYIHLLDEFDEPDGYRRLFEDLNGGRIDLFAETEPQHLLGQLQDDILELRPLTETRERWPAVDPARDRSMRFHVAHSPQREVEILHDQLLARFNSDGSLRPRDVIVMVPDIDAYAPHIRAVFGQLDRQDPRFIPFSLADQHQRGFQPLLIALEHLLQLPDSRFALSEILDLLDVPAVRARFGLREGDLPTLHLWLEGAGVRWGLDAEQRSRLDLPEGLTQNTWRFGLRRMLLGYAVGSGAALGDIEPFDEVGGLDAALVGPLVDLLDALDAAQAALAQPARPAEWGARLQALLALFFSAQDEHDEYLLEQLENLRERWLELCEDVVLDEELPLTVVREAWLAGLDSGGLAQRFLAGAVNFCTLMPMRAIPFRVVCLLGMHDGAYPRIQSPLDFDLMAQDYRPGDRSRREDDRYLLLEALLSARDQFYVSWVGRSIRDNSERPPSVLVAQLRDHLQAGWRLAGHEEEPERLLAALTQEHPLQPFSARYFRGERGYFSFAAEWLGVHDRTTRDEDALLPPLIPEEPLGLDDLARFLRGPVDLFFANRLKVHFEAPDAPAEDEEPFGLDALTRYQLGEGLLEAALAAPAEADQALMAAAERLRGSGRLPLAGFGERAGQALREPLPAVVAQVEALIMRWPESLEEAVTLDIEHRELQLVANLERLRRGPAGLLALTAQANGLGSTRTRKWHRLLRPWVQHLVAAAGGLQLTTAVVATDLTLLLAPLDVDLARRQLNELLDAWALGQRRPLPVAPRTAFAWLANEPDKAMAAAEQAYQGEAATHPALRRQYADFAALLADEEFDGWCQTLYAPIHTAGWQVVSGEGQA</sequence>
<evidence type="ECO:0000313" key="12">
    <source>
        <dbReference type="EMBL" id="ALZ85955.1"/>
    </source>
</evidence>
<evidence type="ECO:0000256" key="6">
    <source>
        <dbReference type="ARBA" id="ARBA00022839"/>
    </source>
</evidence>
<dbReference type="InterPro" id="IPR011335">
    <property type="entry name" value="Restrct_endonuc-II-like"/>
</dbReference>
<comment type="function">
    <text evidence="10">A helicase/nuclease that prepares dsDNA breaks (DSB) for recombinational DNA repair. Binds to DSBs and unwinds DNA via a highly rapid and processive ATP-dependent bidirectional helicase activity. Unwinds dsDNA until it encounters a Chi (crossover hotspot instigator) sequence from the 3' direction. Cuts ssDNA a few nucleotides 3' to the Chi site. The properties and activities of the enzyme are changed at Chi. The Chi-altered holoenzyme produces a long 3'-ssDNA overhang and facilitates RecA-binding to the ssDNA for homologous DNA recombination and repair. Holoenzyme degrades any linearized DNA that is unable to undergo homologous recombination. In the holoenzyme this subunit recognizes the wild-type Chi sequence, and when added to isolated RecB increases its ATP-dependent helicase processivity.</text>
</comment>
<comment type="subunit">
    <text evidence="10">Heterotrimer of RecB, RecC and RecD. All subunits contribute to DNA-binding.</text>
</comment>
<evidence type="ECO:0000256" key="5">
    <source>
        <dbReference type="ARBA" id="ARBA00022806"/>
    </source>
</evidence>
<dbReference type="GO" id="GO:0003677">
    <property type="term" value="F:DNA binding"/>
    <property type="evidence" value="ECO:0007669"/>
    <property type="project" value="UniProtKB-UniRule"/>
</dbReference>
<evidence type="ECO:0000256" key="7">
    <source>
        <dbReference type="ARBA" id="ARBA00022840"/>
    </source>
</evidence>
<dbReference type="InterPro" id="IPR041500">
    <property type="entry name" value="RecC_C"/>
</dbReference>
<feature type="domain" description="RecC C-terminal" evidence="11">
    <location>
        <begin position="842"/>
        <end position="1079"/>
    </location>
</feature>
<dbReference type="GO" id="GO:0005524">
    <property type="term" value="F:ATP binding"/>
    <property type="evidence" value="ECO:0007669"/>
    <property type="project" value="UniProtKB-UniRule"/>
</dbReference>
<dbReference type="InterPro" id="IPR013986">
    <property type="entry name" value="DExx_box_DNA_helicase_dom_sf"/>
</dbReference>
<dbReference type="Gene3D" id="3.40.50.10930">
    <property type="match status" value="1"/>
</dbReference>
<dbReference type="PANTHER" id="PTHR30591">
    <property type="entry name" value="RECBCD ENZYME SUBUNIT RECC"/>
    <property type="match status" value="1"/>
</dbReference>